<keyword evidence="4" id="KW-1185">Reference proteome</keyword>
<evidence type="ECO:0000313" key="3">
    <source>
        <dbReference type="EMBL" id="TID20921.1"/>
    </source>
</evidence>
<protein>
    <submittedName>
        <fullName evidence="3">Uncharacterized protein</fullName>
    </submittedName>
</protein>
<evidence type="ECO:0000256" key="1">
    <source>
        <dbReference type="ARBA" id="ARBA00004123"/>
    </source>
</evidence>
<evidence type="ECO:0000313" key="4">
    <source>
        <dbReference type="Proteomes" id="UP000298493"/>
    </source>
</evidence>
<dbReference type="PANTHER" id="PTHR37534">
    <property type="entry name" value="TRANSCRIPTIONAL ACTIVATOR PROTEIN UGA3"/>
    <property type="match status" value="1"/>
</dbReference>
<organism evidence="3 4">
    <name type="scientific">Venturia nashicola</name>
    <dbReference type="NCBI Taxonomy" id="86259"/>
    <lineage>
        <taxon>Eukaryota</taxon>
        <taxon>Fungi</taxon>
        <taxon>Dikarya</taxon>
        <taxon>Ascomycota</taxon>
        <taxon>Pezizomycotina</taxon>
        <taxon>Dothideomycetes</taxon>
        <taxon>Pleosporomycetidae</taxon>
        <taxon>Venturiales</taxon>
        <taxon>Venturiaceae</taxon>
        <taxon>Venturia</taxon>
    </lineage>
</organism>
<dbReference type="PANTHER" id="PTHR37534:SF46">
    <property type="entry name" value="ZN(II)2CYS6 TRANSCRIPTION FACTOR (EUROFUNG)"/>
    <property type="match status" value="1"/>
</dbReference>
<dbReference type="Proteomes" id="UP000298493">
    <property type="component" value="Unassembled WGS sequence"/>
</dbReference>
<sequence length="554" mass="62278">MVGDLKSTMRGPFCVFPNIVRKSDRCAFVPVLEPTVANQGNSVHDDQRPQMDKDIEEAELGPQSLDTLSPTNAGWDAILSASMPVDLESDDVVDIPMDECEYLDNPDSLSAAKGSTLMISSQSSHRPNFRHTATLPMDRISISLSNNPLVDLLMHHYIVNVSDLLLPVRHSRNPYRNIYAPAALEVASGLKPTSGVNVALYHSLLASSAFHLWHCNPGLLDFYQIGTEYNERAVHYLRSSISDTTVSATDYRSLLMTILSLVDNSIMSGGQTDSVVHVKGATQFRKSQDRRLSAGHNTQQLNEISAFFSLIESTTSLQSDPSPWLNEGHCFFHGELEPEYVAPLPGYCFEYQFGITPTIATAIQETCRLADHLTFYSNVKEPVPSGLLEACETLDQTLLSWTLEIETETYISSRDTELLSIFVHQANAWHRAALIYNSRRIHHRSREDLADEVAQVAQHMHAIEDVKVTSNADMASRGAPMTWPAFVASCDALSSKRDIWRHWWERVQCYHIANYSRQWEVVQKVWEARDLETIGKSADWIDILRDLNIQVFLL</sequence>
<accession>A0A4Z1P8R3</accession>
<dbReference type="GO" id="GO:0005634">
    <property type="term" value="C:nucleus"/>
    <property type="evidence" value="ECO:0007669"/>
    <property type="project" value="UniProtKB-SubCell"/>
</dbReference>
<evidence type="ECO:0000256" key="2">
    <source>
        <dbReference type="ARBA" id="ARBA00023242"/>
    </source>
</evidence>
<dbReference type="Pfam" id="PF11951">
    <property type="entry name" value="Fungal_trans_2"/>
    <property type="match status" value="1"/>
</dbReference>
<proteinExistence type="predicted"/>
<dbReference type="InterPro" id="IPR021858">
    <property type="entry name" value="Fun_TF"/>
</dbReference>
<gene>
    <name evidence="3" type="ORF">E6O75_ATG05686</name>
</gene>
<reference evidence="3 4" key="1">
    <citation type="submission" date="2019-04" db="EMBL/GenBank/DDBJ databases">
        <title>High contiguity whole genome sequence and gene annotation resource for two Venturia nashicola isolates.</title>
        <authorList>
            <person name="Prokchorchik M."/>
            <person name="Won K."/>
            <person name="Lee Y."/>
            <person name="Choi E.D."/>
            <person name="Segonzac C."/>
            <person name="Sohn K.H."/>
        </authorList>
    </citation>
    <scope>NUCLEOTIDE SEQUENCE [LARGE SCALE GENOMIC DNA]</scope>
    <source>
        <strain evidence="3 4">PRI2</strain>
    </source>
</reference>
<name>A0A4Z1P8R3_9PEZI</name>
<dbReference type="EMBL" id="SNSC02000010">
    <property type="protein sequence ID" value="TID20921.1"/>
    <property type="molecule type" value="Genomic_DNA"/>
</dbReference>
<keyword evidence="2" id="KW-0539">Nucleus</keyword>
<dbReference type="STRING" id="86259.A0A4Z1P8R3"/>
<dbReference type="AlphaFoldDB" id="A0A4Z1P8R3"/>
<comment type="subcellular location">
    <subcellularLocation>
        <location evidence="1">Nucleus</location>
    </subcellularLocation>
</comment>
<comment type="caution">
    <text evidence="3">The sequence shown here is derived from an EMBL/GenBank/DDBJ whole genome shotgun (WGS) entry which is preliminary data.</text>
</comment>